<gene>
    <name evidence="4" type="ORF">C5F48_01075</name>
</gene>
<evidence type="ECO:0000259" key="3">
    <source>
        <dbReference type="Pfam" id="PF04355"/>
    </source>
</evidence>
<reference evidence="4 5" key="1">
    <citation type="submission" date="2018-03" db="EMBL/GenBank/DDBJ databases">
        <title>Cereibacter changlensis.</title>
        <authorList>
            <person name="Meyer T.E."/>
            <person name="Miller S."/>
            <person name="Lodha T."/>
            <person name="Gandham S."/>
            <person name="Chintalapati S."/>
            <person name="Chintalapati V.R."/>
        </authorList>
    </citation>
    <scope>NUCLEOTIDE SEQUENCE [LARGE SCALE GENOMIC DNA]</scope>
    <source>
        <strain evidence="4 5">JA139</strain>
    </source>
</reference>
<dbReference type="OrthoDB" id="7203955at2"/>
<organism evidence="4 5">
    <name type="scientific">Cereibacter changlensis JA139</name>
    <dbReference type="NCBI Taxonomy" id="1188249"/>
    <lineage>
        <taxon>Bacteria</taxon>
        <taxon>Pseudomonadati</taxon>
        <taxon>Pseudomonadota</taxon>
        <taxon>Alphaproteobacteria</taxon>
        <taxon>Rhodobacterales</taxon>
        <taxon>Paracoccaceae</taxon>
        <taxon>Cereibacter</taxon>
    </lineage>
</organism>
<dbReference type="Pfam" id="PF04355">
    <property type="entry name" value="BamE"/>
    <property type="match status" value="1"/>
</dbReference>
<name>A0A2T4K0E8_9RHOB</name>
<keyword evidence="1" id="KW-0732">Signal</keyword>
<dbReference type="Proteomes" id="UP000241010">
    <property type="component" value="Unassembled WGS sequence"/>
</dbReference>
<dbReference type="AlphaFoldDB" id="A0A2T4K0E8"/>
<comment type="caution">
    <text evidence="4">The sequence shown here is derived from an EMBL/GenBank/DDBJ whole genome shotgun (WGS) entry which is preliminary data.</text>
</comment>
<proteinExistence type="predicted"/>
<keyword evidence="5" id="KW-1185">Reference proteome</keyword>
<evidence type="ECO:0000313" key="4">
    <source>
        <dbReference type="EMBL" id="PTE23642.1"/>
    </source>
</evidence>
<accession>A0A2T4K0E8</accession>
<evidence type="ECO:0000256" key="1">
    <source>
        <dbReference type="ARBA" id="ARBA00022729"/>
    </source>
</evidence>
<dbReference type="GO" id="GO:0019867">
    <property type="term" value="C:outer membrane"/>
    <property type="evidence" value="ECO:0007669"/>
    <property type="project" value="InterPro"/>
</dbReference>
<evidence type="ECO:0000256" key="2">
    <source>
        <dbReference type="ARBA" id="ARBA00023136"/>
    </source>
</evidence>
<sequence length="173" mass="18798">MGGAGGFKTVALVRSAGFRAVARRGLRQAALGLCLVAVVACAPVYRNHGYAPEDTALAQITVGKDTRDTVAEIVGRPSAAGLLNDEGWYYVQSRYRHFGARRPEEIERQVVAISFTPNGTVENVERFGLEQGKVVPLSRRVTESNIKGVSLIGQLLGNIGQFRADQFIPQEER</sequence>
<keyword evidence="2" id="KW-0472">Membrane</keyword>
<protein>
    <submittedName>
        <fullName evidence="4">Outer membrane protein assembly factor BamE</fullName>
    </submittedName>
</protein>
<dbReference type="RefSeq" id="WP_107662062.1">
    <property type="nucleotide sequence ID" value="NZ_PZKG01000002.1"/>
</dbReference>
<dbReference type="Gene3D" id="3.30.1450.10">
    <property type="match status" value="1"/>
</dbReference>
<dbReference type="InterPro" id="IPR007450">
    <property type="entry name" value="BamE_dom"/>
</dbReference>
<feature type="domain" description="Outer membrane protein assembly factor BamE" evidence="3">
    <location>
        <begin position="49"/>
        <end position="124"/>
    </location>
</feature>
<dbReference type="InterPro" id="IPR037873">
    <property type="entry name" value="BamE-like"/>
</dbReference>
<evidence type="ECO:0000313" key="5">
    <source>
        <dbReference type="Proteomes" id="UP000241010"/>
    </source>
</evidence>
<dbReference type="EMBL" id="PZKG01000002">
    <property type="protein sequence ID" value="PTE23642.1"/>
    <property type="molecule type" value="Genomic_DNA"/>
</dbReference>